<gene>
    <name evidence="5" type="ORF">O8D18_13890</name>
</gene>
<dbReference type="RefSeq" id="WP_269763065.1">
    <property type="nucleotide sequence ID" value="NZ_JAPZEC010000021.1"/>
</dbReference>
<proteinExistence type="predicted"/>
<evidence type="ECO:0000313" key="6">
    <source>
        <dbReference type="Proteomes" id="UP001148455"/>
    </source>
</evidence>
<dbReference type="EMBL" id="JAPZED010000021">
    <property type="protein sequence ID" value="MCZ7695101.1"/>
    <property type="molecule type" value="Genomic_DNA"/>
</dbReference>
<dbReference type="PROSITE" id="PS51257">
    <property type="entry name" value="PROKAR_LIPOPROTEIN"/>
    <property type="match status" value="1"/>
</dbReference>
<feature type="region of interest" description="Disordered" evidence="1">
    <location>
        <begin position="201"/>
        <end position="230"/>
    </location>
</feature>
<feature type="region of interest" description="Disordered" evidence="1">
    <location>
        <begin position="139"/>
        <end position="173"/>
    </location>
</feature>
<dbReference type="Pfam" id="PF14283">
    <property type="entry name" value="CD1107-like"/>
    <property type="match status" value="1"/>
</dbReference>
<feature type="region of interest" description="Disordered" evidence="1">
    <location>
        <begin position="41"/>
        <end position="87"/>
    </location>
</feature>
<feature type="transmembrane region" description="Helical" evidence="2">
    <location>
        <begin position="179"/>
        <end position="197"/>
    </location>
</feature>
<protein>
    <submittedName>
        <fullName evidence="5">DUF4366 domain-containing protein</fullName>
    </submittedName>
</protein>
<keyword evidence="3" id="KW-0732">Signal</keyword>
<feature type="domain" description="Mobile element protein CD1107-like" evidence="4">
    <location>
        <begin position="75"/>
        <end position="204"/>
    </location>
</feature>
<evidence type="ECO:0000259" key="4">
    <source>
        <dbReference type="Pfam" id="PF14283"/>
    </source>
</evidence>
<feature type="compositionally biased region" description="Basic and acidic residues" evidence="1">
    <location>
        <begin position="58"/>
        <end position="75"/>
    </location>
</feature>
<feature type="compositionally biased region" description="Acidic residues" evidence="1">
    <location>
        <begin position="206"/>
        <end position="230"/>
    </location>
</feature>
<dbReference type="AlphaFoldDB" id="A0A9X3HHF2"/>
<keyword evidence="2" id="KW-0472">Membrane</keyword>
<dbReference type="Proteomes" id="UP001148455">
    <property type="component" value="Unassembled WGS sequence"/>
</dbReference>
<evidence type="ECO:0000256" key="2">
    <source>
        <dbReference type="SAM" id="Phobius"/>
    </source>
</evidence>
<evidence type="ECO:0000256" key="3">
    <source>
        <dbReference type="SAM" id="SignalP"/>
    </source>
</evidence>
<reference evidence="5" key="1">
    <citation type="submission" date="2022-12" db="EMBL/GenBank/DDBJ databases">
        <title>Genome of R. gnavus strain RSHDN_123.</title>
        <authorList>
            <person name="Abdugheni R."/>
        </authorList>
    </citation>
    <scope>NUCLEOTIDE SEQUENCE</scope>
    <source>
        <strain evidence="5">RSHDN_123</strain>
    </source>
</reference>
<feature type="compositionally biased region" description="Basic and acidic residues" evidence="1">
    <location>
        <begin position="163"/>
        <end position="172"/>
    </location>
</feature>
<keyword evidence="2" id="KW-0812">Transmembrane</keyword>
<feature type="compositionally biased region" description="Low complexity" evidence="1">
    <location>
        <begin position="41"/>
        <end position="56"/>
    </location>
</feature>
<dbReference type="InterPro" id="IPR025376">
    <property type="entry name" value="CD1107-like_dom"/>
</dbReference>
<evidence type="ECO:0000256" key="1">
    <source>
        <dbReference type="SAM" id="MobiDB-lite"/>
    </source>
</evidence>
<evidence type="ECO:0000313" key="5">
    <source>
        <dbReference type="EMBL" id="MCZ7695101.1"/>
    </source>
</evidence>
<keyword evidence="2" id="KW-1133">Transmembrane helix</keyword>
<feature type="chain" id="PRO_5040849245" evidence="3">
    <location>
        <begin position="32"/>
        <end position="230"/>
    </location>
</feature>
<organism evidence="5 6">
    <name type="scientific">Mediterraneibacter gnavus</name>
    <name type="common">Ruminococcus gnavus</name>
    <dbReference type="NCBI Taxonomy" id="33038"/>
    <lineage>
        <taxon>Bacteria</taxon>
        <taxon>Bacillati</taxon>
        <taxon>Bacillota</taxon>
        <taxon>Clostridia</taxon>
        <taxon>Lachnospirales</taxon>
        <taxon>Lachnospiraceae</taxon>
        <taxon>Mediterraneibacter</taxon>
    </lineage>
</organism>
<name>A0A9X3HHF2_MEDGN</name>
<feature type="signal peptide" evidence="3">
    <location>
        <begin position="1"/>
        <end position="31"/>
    </location>
</feature>
<accession>A0A9X3HHF2</accession>
<sequence length="230" mass="25380">MKIWKKWSKTAAMLMVASACMFTGMSTTAFANVDEAAVAEAEQQAAQNEQAAVQPEAKPPETETKPEAEGEKDKPFSVPGNGEVLDQITDGSSKEFYTIRTANNQTFYLVIDHAQNTDNVYMLSTIDENDLQEFTTGGGMTEKPEEKPPVIMEEPQTPTPEPEVQKPEETEKPAANTSAMILIIVVAVGGIAAYYFLKIKPKKEEEDTDSENLELDDGLETVNEDDEYEE</sequence>
<comment type="caution">
    <text evidence="5">The sequence shown here is derived from an EMBL/GenBank/DDBJ whole genome shotgun (WGS) entry which is preliminary data.</text>
</comment>